<evidence type="ECO:0000256" key="1">
    <source>
        <dbReference type="SAM" id="MobiDB-lite"/>
    </source>
</evidence>
<sequence>MKTLNVELTNCHGIRSFDATLDFGDRNAVGIYAPNGTMKTSFARTFKDFATGKETTDRVFPDRESSRLITDENGQPPDPSSVAVVLSYDEELGPTESTSTLLVNPELRKEYEELQVELLDARDALVKELKAQSGAKQDVISTISRVFTQSDDKFYDALVRIAYEVEQLEDTRFADLPHDVLFNDKVATALKGADVQAQLAAYVTRLNQLLDESTFFNRSSFTYYNAANVTKSLGANGFFTAQHSLLLHGEDEPRQITSDADLQALITEEKKRISDDDALRKKMEGVERAVQRNEDTRKFFEFIANREDLLPEFANVQTFHQNVWKSYLKAHEEAYLRVVTCYKDTEKRRKAIEQQAATESTQWDKVIKIFNERFFVPFTLRAENKHQVALGQDSMLKLVFEFNDGQESASVERDDLLSVLSNGEKKALYILNVLFEMEARKATGRETVFIIDDLADSFDYKNKYAIIQYLREMADHANFKLILLTHNFDFFRTLLSRGVVGYNRCFMAQKGEGKVSLNQASHVKNPFIYGFKKNFFSNGMQRIASVPFVRNILEYTKGENDPDYLKLTSLLHWKAESASIDNAELDRIFNETFQSSKKKKWNAGTKPVIDLLLEQAEEALIADEAINFENKIVLSIATRIVAEQHMVAVLDDPTFTDGITGNQTQALFQAYKGRGHGTDESRRILDDVVLMTPENIHVNSFMYEPIIDLSDAALRELFTRVKSL</sequence>
<reference evidence="2 3" key="1">
    <citation type="submission" date="2016-11" db="EMBL/GenBank/DDBJ databases">
        <authorList>
            <person name="Varghese N."/>
            <person name="Submissions S."/>
        </authorList>
    </citation>
    <scope>NUCLEOTIDE SEQUENCE [LARGE SCALE GENOMIC DNA]</scope>
    <source>
        <strain evidence="2 3">VTM4R57</strain>
    </source>
</reference>
<dbReference type="RefSeq" id="WP_073117474.1">
    <property type="nucleotide sequence ID" value="NZ_FRCE01000022.1"/>
</dbReference>
<dbReference type="Gene3D" id="3.40.50.300">
    <property type="entry name" value="P-loop containing nucleotide triphosphate hydrolases"/>
    <property type="match status" value="1"/>
</dbReference>
<proteinExistence type="predicted"/>
<dbReference type="AlphaFoldDB" id="A0ABD7MAV3"/>
<dbReference type="Proteomes" id="UP000184253">
    <property type="component" value="Unassembled WGS sequence"/>
</dbReference>
<dbReference type="InterPro" id="IPR027417">
    <property type="entry name" value="P-loop_NTPase"/>
</dbReference>
<comment type="caution">
    <text evidence="2">The sequence shown here is derived from an EMBL/GenBank/DDBJ whole genome shotgun (WGS) entry which is preliminary data.</text>
</comment>
<accession>A0ABD7MAV3</accession>
<gene>
    <name evidence="2" type="ORF">SAMN04487849_12221</name>
</gene>
<feature type="compositionally biased region" description="Basic and acidic residues" evidence="1">
    <location>
        <begin position="56"/>
        <end position="70"/>
    </location>
</feature>
<dbReference type="EMBL" id="FRCE01000022">
    <property type="protein sequence ID" value="SHL92618.1"/>
    <property type="molecule type" value="Genomic_DNA"/>
</dbReference>
<dbReference type="SUPFAM" id="SSF52540">
    <property type="entry name" value="P-loop containing nucleoside triphosphate hydrolases"/>
    <property type="match status" value="1"/>
</dbReference>
<organism evidence="2 3">
    <name type="scientific">Micrococcus luteus</name>
    <name type="common">Micrococcus lysodeikticus</name>
    <dbReference type="NCBI Taxonomy" id="1270"/>
    <lineage>
        <taxon>Bacteria</taxon>
        <taxon>Bacillati</taxon>
        <taxon>Actinomycetota</taxon>
        <taxon>Actinomycetes</taxon>
        <taxon>Micrococcales</taxon>
        <taxon>Micrococcaceae</taxon>
        <taxon>Micrococcus</taxon>
    </lineage>
</organism>
<evidence type="ECO:0000313" key="2">
    <source>
        <dbReference type="EMBL" id="SHL92618.1"/>
    </source>
</evidence>
<feature type="region of interest" description="Disordered" evidence="1">
    <location>
        <begin position="56"/>
        <end position="79"/>
    </location>
</feature>
<evidence type="ECO:0008006" key="4">
    <source>
        <dbReference type="Google" id="ProtNLM"/>
    </source>
</evidence>
<protein>
    <recommendedName>
        <fullName evidence="4">Phage infection protein</fullName>
    </recommendedName>
</protein>
<name>A0ABD7MAV3_MICLU</name>
<evidence type="ECO:0000313" key="3">
    <source>
        <dbReference type="Proteomes" id="UP000184253"/>
    </source>
</evidence>